<dbReference type="InterPro" id="IPR012349">
    <property type="entry name" value="Split_barrel_FMN-bd"/>
</dbReference>
<accession>A0ABW2G3N8</accession>
<comment type="caution">
    <text evidence="3">The sequence shown here is derived from an EMBL/GenBank/DDBJ whole genome shotgun (WGS) entry which is preliminary data.</text>
</comment>
<dbReference type="GO" id="GO:0016491">
    <property type="term" value="F:oxidoreductase activity"/>
    <property type="evidence" value="ECO:0007669"/>
    <property type="project" value="UniProtKB-KW"/>
</dbReference>
<dbReference type="InterPro" id="IPR050268">
    <property type="entry name" value="NADH-dep_flavin_reductase"/>
</dbReference>
<sequence length="178" mass="18135">MSAPARTGTPGAEAFRGAARHWATGVAVVTADFDGEVFAKTVSSFCTLSLDPLLVSVAVTRHSPIVAAVRSGGRFAVSVLSDRQAGVARRFATPGAGRALGSFTAVPMRTETTGAPVLEAALAWFDCHLHAAQPGGDHTLLIGRVAAADATGGRPLLHHDGQFRTLAPTPLTATGVGA</sequence>
<reference evidence="4" key="1">
    <citation type="journal article" date="2019" name="Int. J. Syst. Evol. Microbiol.">
        <title>The Global Catalogue of Microorganisms (GCM) 10K type strain sequencing project: providing services to taxonomists for standard genome sequencing and annotation.</title>
        <authorList>
            <consortium name="The Broad Institute Genomics Platform"/>
            <consortium name="The Broad Institute Genome Sequencing Center for Infectious Disease"/>
            <person name="Wu L."/>
            <person name="Ma J."/>
        </authorList>
    </citation>
    <scope>NUCLEOTIDE SEQUENCE [LARGE SCALE GENOMIC DNA]</scope>
    <source>
        <strain evidence="4">CGMCC 1.12859</strain>
    </source>
</reference>
<dbReference type="InterPro" id="IPR002563">
    <property type="entry name" value="Flavin_Rdtase-like_dom"/>
</dbReference>
<dbReference type="Pfam" id="PF01613">
    <property type="entry name" value="Flavin_Reduct"/>
    <property type="match status" value="1"/>
</dbReference>
<dbReference type="EMBL" id="JBHTAJ010000063">
    <property type="protein sequence ID" value="MFC7183247.1"/>
    <property type="molecule type" value="Genomic_DNA"/>
</dbReference>
<evidence type="ECO:0000256" key="1">
    <source>
        <dbReference type="ARBA" id="ARBA00023002"/>
    </source>
</evidence>
<keyword evidence="4" id="KW-1185">Reference proteome</keyword>
<feature type="domain" description="Flavin reductase like" evidence="2">
    <location>
        <begin position="19"/>
        <end position="165"/>
    </location>
</feature>
<protein>
    <submittedName>
        <fullName evidence="3">Flavin reductase family protein</fullName>
        <ecNumber evidence="3">1.5.1.-</ecNumber>
    </submittedName>
</protein>
<dbReference type="PANTHER" id="PTHR30466">
    <property type="entry name" value="FLAVIN REDUCTASE"/>
    <property type="match status" value="1"/>
</dbReference>
<evidence type="ECO:0000313" key="4">
    <source>
        <dbReference type="Proteomes" id="UP001596435"/>
    </source>
</evidence>
<dbReference type="Proteomes" id="UP001596435">
    <property type="component" value="Unassembled WGS sequence"/>
</dbReference>
<dbReference type="RefSeq" id="WP_345707996.1">
    <property type="nucleotide sequence ID" value="NZ_BAABKV010000001.1"/>
</dbReference>
<keyword evidence="1 3" id="KW-0560">Oxidoreductase</keyword>
<dbReference type="SMART" id="SM00903">
    <property type="entry name" value="Flavin_Reduct"/>
    <property type="match status" value="1"/>
</dbReference>
<name>A0ABW2G3N8_9ACTN</name>
<organism evidence="3 4">
    <name type="scientific">Kitasatospora paranensis</name>
    <dbReference type="NCBI Taxonomy" id="258053"/>
    <lineage>
        <taxon>Bacteria</taxon>
        <taxon>Bacillati</taxon>
        <taxon>Actinomycetota</taxon>
        <taxon>Actinomycetes</taxon>
        <taxon>Kitasatosporales</taxon>
        <taxon>Streptomycetaceae</taxon>
        <taxon>Kitasatospora</taxon>
    </lineage>
</organism>
<evidence type="ECO:0000259" key="2">
    <source>
        <dbReference type="SMART" id="SM00903"/>
    </source>
</evidence>
<gene>
    <name evidence="3" type="ORF">ACFQMG_27245</name>
</gene>
<dbReference type="PANTHER" id="PTHR30466:SF1">
    <property type="entry name" value="FMN REDUCTASE (NADH) RUTF"/>
    <property type="match status" value="1"/>
</dbReference>
<proteinExistence type="predicted"/>
<dbReference type="SUPFAM" id="SSF50475">
    <property type="entry name" value="FMN-binding split barrel"/>
    <property type="match status" value="1"/>
</dbReference>
<dbReference type="EC" id="1.5.1.-" evidence="3"/>
<dbReference type="Gene3D" id="2.30.110.10">
    <property type="entry name" value="Electron Transport, Fmn-binding Protein, Chain A"/>
    <property type="match status" value="1"/>
</dbReference>
<evidence type="ECO:0000313" key="3">
    <source>
        <dbReference type="EMBL" id="MFC7183247.1"/>
    </source>
</evidence>